<keyword evidence="1" id="KW-1133">Transmembrane helix</keyword>
<evidence type="ECO:0000256" key="1">
    <source>
        <dbReference type="SAM" id="Phobius"/>
    </source>
</evidence>
<dbReference type="RefSeq" id="WP_019617489.1">
    <property type="nucleotide sequence ID" value="NZ_JBHUNE010000008.1"/>
</dbReference>
<keyword evidence="1" id="KW-0812">Transmembrane</keyword>
<name>A0ABW5V2S0_9MICO</name>
<keyword evidence="3" id="KW-1185">Reference proteome</keyword>
<organism evidence="2 3">
    <name type="scientific">Gulosibacter faecalis</name>
    <dbReference type="NCBI Taxonomy" id="272240"/>
    <lineage>
        <taxon>Bacteria</taxon>
        <taxon>Bacillati</taxon>
        <taxon>Actinomycetota</taxon>
        <taxon>Actinomycetes</taxon>
        <taxon>Micrococcales</taxon>
        <taxon>Microbacteriaceae</taxon>
        <taxon>Gulosibacter</taxon>
    </lineage>
</organism>
<sequence length="123" mass="12834">MSGGDIAGLIAAGAFVVLVALLAVPIIKLGRVLDEVRRGVGESVDSITPTLVETQETMRETNRQLAKVDAITEQVHETTSNVNSLVALTAATVGGPLIKLAGFSAAAAAGFRALKPQRRKRTK</sequence>
<feature type="transmembrane region" description="Helical" evidence="1">
    <location>
        <begin position="6"/>
        <end position="27"/>
    </location>
</feature>
<accession>A0ABW5V2S0</accession>
<dbReference type="InterPro" id="IPR009293">
    <property type="entry name" value="UPF0478"/>
</dbReference>
<reference evidence="3" key="1">
    <citation type="journal article" date="2019" name="Int. J. Syst. Evol. Microbiol.">
        <title>The Global Catalogue of Microorganisms (GCM) 10K type strain sequencing project: providing services to taxonomists for standard genome sequencing and annotation.</title>
        <authorList>
            <consortium name="The Broad Institute Genomics Platform"/>
            <consortium name="The Broad Institute Genome Sequencing Center for Infectious Disease"/>
            <person name="Wu L."/>
            <person name="Ma J."/>
        </authorList>
    </citation>
    <scope>NUCLEOTIDE SEQUENCE [LARGE SCALE GENOMIC DNA]</scope>
    <source>
        <strain evidence="3">TISTR 1514</strain>
    </source>
</reference>
<dbReference type="EMBL" id="JBHUNE010000008">
    <property type="protein sequence ID" value="MFD2758929.1"/>
    <property type="molecule type" value="Genomic_DNA"/>
</dbReference>
<proteinExistence type="predicted"/>
<dbReference type="Proteomes" id="UP001597492">
    <property type="component" value="Unassembled WGS sequence"/>
</dbReference>
<evidence type="ECO:0000313" key="2">
    <source>
        <dbReference type="EMBL" id="MFD2758929.1"/>
    </source>
</evidence>
<dbReference type="Pfam" id="PF06103">
    <property type="entry name" value="DUF948"/>
    <property type="match status" value="1"/>
</dbReference>
<evidence type="ECO:0000313" key="3">
    <source>
        <dbReference type="Proteomes" id="UP001597492"/>
    </source>
</evidence>
<comment type="caution">
    <text evidence="2">The sequence shown here is derived from an EMBL/GenBank/DDBJ whole genome shotgun (WGS) entry which is preliminary data.</text>
</comment>
<keyword evidence="1" id="KW-0472">Membrane</keyword>
<protein>
    <submittedName>
        <fullName evidence="2">DUF948 domain-containing protein</fullName>
    </submittedName>
</protein>
<gene>
    <name evidence="2" type="ORF">ACFSW7_11125</name>
</gene>